<protein>
    <submittedName>
        <fullName evidence="3">Tripartite tricarboxylate transporter TctB family protein</fullName>
    </submittedName>
</protein>
<accession>A0ABV7T6K0</accession>
<reference evidence="4" key="1">
    <citation type="journal article" date="2019" name="Int. J. Syst. Evol. Microbiol.">
        <title>The Global Catalogue of Microorganisms (GCM) 10K type strain sequencing project: providing services to taxonomists for standard genome sequencing and annotation.</title>
        <authorList>
            <consortium name="The Broad Institute Genomics Platform"/>
            <consortium name="The Broad Institute Genome Sequencing Center for Infectious Disease"/>
            <person name="Wu L."/>
            <person name="Ma J."/>
        </authorList>
    </citation>
    <scope>NUCLEOTIDE SEQUENCE [LARGE SCALE GENOMIC DNA]</scope>
    <source>
        <strain evidence="4">KCTC 42447</strain>
    </source>
</reference>
<dbReference type="RefSeq" id="WP_386362034.1">
    <property type="nucleotide sequence ID" value="NZ_JBHRXZ010000016.1"/>
</dbReference>
<dbReference type="Pfam" id="PF07331">
    <property type="entry name" value="TctB"/>
    <property type="match status" value="1"/>
</dbReference>
<evidence type="ECO:0000313" key="3">
    <source>
        <dbReference type="EMBL" id="MFC3607236.1"/>
    </source>
</evidence>
<proteinExistence type="predicted"/>
<dbReference type="InterPro" id="IPR009936">
    <property type="entry name" value="DUF1468"/>
</dbReference>
<feature type="transmembrane region" description="Helical" evidence="1">
    <location>
        <begin position="41"/>
        <end position="64"/>
    </location>
</feature>
<keyword evidence="1" id="KW-1133">Transmembrane helix</keyword>
<keyword evidence="1" id="KW-0472">Membrane</keyword>
<feature type="transmembrane region" description="Helical" evidence="1">
    <location>
        <begin position="129"/>
        <end position="153"/>
    </location>
</feature>
<organism evidence="3 4">
    <name type="scientific">Stutzerimonas tarimensis</name>
    <dbReference type="NCBI Taxonomy" id="1507735"/>
    <lineage>
        <taxon>Bacteria</taxon>
        <taxon>Pseudomonadati</taxon>
        <taxon>Pseudomonadota</taxon>
        <taxon>Gammaproteobacteria</taxon>
        <taxon>Pseudomonadales</taxon>
        <taxon>Pseudomonadaceae</taxon>
        <taxon>Stutzerimonas</taxon>
    </lineage>
</organism>
<evidence type="ECO:0000256" key="1">
    <source>
        <dbReference type="SAM" id="Phobius"/>
    </source>
</evidence>
<feature type="domain" description="DUF1468" evidence="2">
    <location>
        <begin position="12"/>
        <end position="154"/>
    </location>
</feature>
<gene>
    <name evidence="3" type="ORF">ACFOMF_05525</name>
</gene>
<name>A0ABV7T6K0_9GAMM</name>
<comment type="caution">
    <text evidence="3">The sequence shown here is derived from an EMBL/GenBank/DDBJ whole genome shotgun (WGS) entry which is preliminary data.</text>
</comment>
<keyword evidence="4" id="KW-1185">Reference proteome</keyword>
<feature type="transmembrane region" description="Helical" evidence="1">
    <location>
        <begin position="84"/>
        <end position="100"/>
    </location>
</feature>
<dbReference type="Proteomes" id="UP001595630">
    <property type="component" value="Unassembled WGS sequence"/>
</dbReference>
<dbReference type="EMBL" id="JBHRXZ010000016">
    <property type="protein sequence ID" value="MFC3607236.1"/>
    <property type="molecule type" value="Genomic_DNA"/>
</dbReference>
<keyword evidence="1" id="KW-0812">Transmembrane</keyword>
<feature type="transmembrane region" description="Helical" evidence="1">
    <location>
        <begin position="7"/>
        <end position="29"/>
    </location>
</feature>
<evidence type="ECO:0000313" key="4">
    <source>
        <dbReference type="Proteomes" id="UP001595630"/>
    </source>
</evidence>
<sequence length="154" mass="16797">MPPKPRLVGELAFAVVMLLLSFAVGYLAYQISGFSSINSAGAFPLGVSLIMLVSSLWCVVEALARRAPEERGFAAIRKFCKDHFPPQVLGFVAMAVGYLVSMTWVSFYISTFVFLVASILYLRRGGIALSLAVSALAILMVYLLFTLVFSVYLP</sequence>
<evidence type="ECO:0000259" key="2">
    <source>
        <dbReference type="Pfam" id="PF07331"/>
    </source>
</evidence>